<dbReference type="SUPFAM" id="SSF55785">
    <property type="entry name" value="PYP-like sensor domain (PAS domain)"/>
    <property type="match status" value="1"/>
</dbReference>
<organism evidence="2">
    <name type="scientific">Hemiselmis andersenii</name>
    <name type="common">Cryptophyte alga</name>
    <dbReference type="NCBI Taxonomy" id="464988"/>
    <lineage>
        <taxon>Eukaryota</taxon>
        <taxon>Cryptophyceae</taxon>
        <taxon>Cryptomonadales</taxon>
        <taxon>Hemiselmidaceae</taxon>
        <taxon>Hemiselmis</taxon>
    </lineage>
</organism>
<accession>A0A6U2BMS7</accession>
<sequence>MRAAGIRPQPAREPVAGMDFSSLATSLAGLNEAFVLVKADTPDNQILHVNGFWTALTGYQAHEAVGHPWSMLVLGRETCVDDANSLNAAVNSGQTAAVCLVSYKKTGVRFCNHLLAIPIGRLGHTGSATTVVCLMMREIPAGSSAAYRHLVHSQQMQGALAVRTQLTYRNELSALPVSLSQCSVYDEVSMDVEHSGLVPGGQYKSTEPQLPVTASQATSHNEEFVLRAVAEDDYASLRRMLIQGGDAGIQRLGKIHNLTCRVCPPNRDISIIVMGGFTSASGDVLKELGREGLQQGVAICEADLMQYALCHSAFQCCALLFLAGWTSWVQTSCSLVLWNAGEESLRQRMTTEEVCSMYSRSLASEDAAASNDYANAAFALRHSQEVLRRMKSEGRAGAAGVAMSPEDGKECVGSMVEAVQQHLTNLHDQAQAQHDAQKGMWQRP</sequence>
<gene>
    <name evidence="2" type="ORF">HAND1043_LOCUS11669</name>
</gene>
<dbReference type="EMBL" id="HBFK01018849">
    <property type="protein sequence ID" value="CAD8745174.1"/>
    <property type="molecule type" value="Transcribed_RNA"/>
</dbReference>
<evidence type="ECO:0000259" key="1">
    <source>
        <dbReference type="Pfam" id="PF13426"/>
    </source>
</evidence>
<dbReference type="Gene3D" id="3.30.450.20">
    <property type="entry name" value="PAS domain"/>
    <property type="match status" value="1"/>
</dbReference>
<dbReference type="AlphaFoldDB" id="A0A6U2BMS7"/>
<proteinExistence type="predicted"/>
<reference evidence="2" key="1">
    <citation type="submission" date="2021-01" db="EMBL/GenBank/DDBJ databases">
        <authorList>
            <person name="Corre E."/>
            <person name="Pelletier E."/>
            <person name="Niang G."/>
            <person name="Scheremetjew M."/>
            <person name="Finn R."/>
            <person name="Kale V."/>
            <person name="Holt S."/>
            <person name="Cochrane G."/>
            <person name="Meng A."/>
            <person name="Brown T."/>
            <person name="Cohen L."/>
        </authorList>
    </citation>
    <scope>NUCLEOTIDE SEQUENCE</scope>
    <source>
        <strain evidence="2">CCMP441</strain>
    </source>
</reference>
<protein>
    <recommendedName>
        <fullName evidence="1">PAS domain-containing protein</fullName>
    </recommendedName>
</protein>
<dbReference type="InterPro" id="IPR035965">
    <property type="entry name" value="PAS-like_dom_sf"/>
</dbReference>
<name>A0A6U2BMS7_HEMAN</name>
<dbReference type="InterPro" id="IPR000014">
    <property type="entry name" value="PAS"/>
</dbReference>
<feature type="domain" description="PAS" evidence="1">
    <location>
        <begin position="33"/>
        <end position="134"/>
    </location>
</feature>
<evidence type="ECO:0000313" key="2">
    <source>
        <dbReference type="EMBL" id="CAD8745174.1"/>
    </source>
</evidence>
<dbReference type="Pfam" id="PF13426">
    <property type="entry name" value="PAS_9"/>
    <property type="match status" value="1"/>
</dbReference>